<dbReference type="GO" id="GO:0008795">
    <property type="term" value="F:NAD+ synthase activity"/>
    <property type="evidence" value="ECO:0007669"/>
    <property type="project" value="UniProtKB-EC"/>
</dbReference>
<dbReference type="GO" id="GO:0004359">
    <property type="term" value="F:glutaminase activity"/>
    <property type="evidence" value="ECO:0007669"/>
    <property type="project" value="InterPro"/>
</dbReference>
<keyword evidence="5 6" id="KW-0520">NAD</keyword>
<comment type="caution">
    <text evidence="9">The sequence shown here is derived from an EMBL/GenBank/DDBJ whole genome shotgun (WGS) entry which is preliminary data.</text>
</comment>
<comment type="pathway">
    <text evidence="1">Cofactor biosynthesis; NAD(+) biosynthesis.</text>
</comment>
<dbReference type="Pfam" id="PF02540">
    <property type="entry name" value="NAD_synthase"/>
    <property type="match status" value="1"/>
</dbReference>
<evidence type="ECO:0000256" key="6">
    <source>
        <dbReference type="RuleBase" id="RU003811"/>
    </source>
</evidence>
<dbReference type="SUPFAM" id="SSF52402">
    <property type="entry name" value="Adenine nucleotide alpha hydrolases-like"/>
    <property type="match status" value="1"/>
</dbReference>
<evidence type="ECO:0000256" key="1">
    <source>
        <dbReference type="ARBA" id="ARBA00004790"/>
    </source>
</evidence>
<dbReference type="EMBL" id="MFZV01000004">
    <property type="protein sequence ID" value="OGK31514.1"/>
    <property type="molecule type" value="Genomic_DNA"/>
</dbReference>
<proteinExistence type="inferred from homology"/>
<evidence type="ECO:0000313" key="9">
    <source>
        <dbReference type="EMBL" id="OGK31514.1"/>
    </source>
</evidence>
<dbReference type="GO" id="GO:0005524">
    <property type="term" value="F:ATP binding"/>
    <property type="evidence" value="ECO:0007669"/>
    <property type="project" value="UniProtKB-KW"/>
</dbReference>
<dbReference type="Proteomes" id="UP000177199">
    <property type="component" value="Unassembled WGS sequence"/>
</dbReference>
<dbReference type="GO" id="GO:0005737">
    <property type="term" value="C:cytoplasm"/>
    <property type="evidence" value="ECO:0007669"/>
    <property type="project" value="InterPro"/>
</dbReference>
<dbReference type="InterPro" id="IPR022310">
    <property type="entry name" value="NAD/GMP_synthase"/>
</dbReference>
<dbReference type="GO" id="GO:0003952">
    <property type="term" value="F:NAD+ synthase (glutamine-hydrolyzing) activity"/>
    <property type="evidence" value="ECO:0007669"/>
    <property type="project" value="InterPro"/>
</dbReference>
<dbReference type="NCBIfam" id="TIGR00552">
    <property type="entry name" value="nadE"/>
    <property type="match status" value="1"/>
</dbReference>
<dbReference type="PANTHER" id="PTHR23090:SF9">
    <property type="entry name" value="GLUTAMINE-DEPENDENT NAD(+) SYNTHETASE"/>
    <property type="match status" value="1"/>
</dbReference>
<name>A0A1F7HKD6_9BACT</name>
<gene>
    <name evidence="9" type="ORF">A3F29_04185</name>
</gene>
<evidence type="ECO:0000259" key="8">
    <source>
        <dbReference type="Pfam" id="PF02540"/>
    </source>
</evidence>
<dbReference type="PANTHER" id="PTHR23090">
    <property type="entry name" value="NH 3 /GLUTAMINE-DEPENDENT NAD + SYNTHETASE"/>
    <property type="match status" value="1"/>
</dbReference>
<accession>A0A1F7HKD6</accession>
<comment type="catalytic activity">
    <reaction evidence="7">
        <text>deamido-NAD(+) + NH4(+) + ATP = AMP + diphosphate + NAD(+) + H(+)</text>
        <dbReference type="Rhea" id="RHEA:21188"/>
        <dbReference type="ChEBI" id="CHEBI:15378"/>
        <dbReference type="ChEBI" id="CHEBI:28938"/>
        <dbReference type="ChEBI" id="CHEBI:30616"/>
        <dbReference type="ChEBI" id="CHEBI:33019"/>
        <dbReference type="ChEBI" id="CHEBI:57540"/>
        <dbReference type="ChEBI" id="CHEBI:58437"/>
        <dbReference type="ChEBI" id="CHEBI:456215"/>
        <dbReference type="EC" id="6.3.1.5"/>
    </reaction>
</comment>
<reference evidence="9 10" key="1">
    <citation type="journal article" date="2016" name="Nat. Commun.">
        <title>Thousands of microbial genomes shed light on interconnected biogeochemical processes in an aquifer system.</title>
        <authorList>
            <person name="Anantharaman K."/>
            <person name="Brown C.T."/>
            <person name="Hug L.A."/>
            <person name="Sharon I."/>
            <person name="Castelle C.J."/>
            <person name="Probst A.J."/>
            <person name="Thomas B.C."/>
            <person name="Singh A."/>
            <person name="Wilkins M.J."/>
            <person name="Karaoz U."/>
            <person name="Brodie E.L."/>
            <person name="Williams K.H."/>
            <person name="Hubbard S.S."/>
            <person name="Banfield J.F."/>
        </authorList>
    </citation>
    <scope>NUCLEOTIDE SEQUENCE [LARGE SCALE GENOMIC DNA]</scope>
</reference>
<dbReference type="AlphaFoldDB" id="A0A1F7HKD6"/>
<dbReference type="GO" id="GO:0009435">
    <property type="term" value="P:NAD+ biosynthetic process"/>
    <property type="evidence" value="ECO:0007669"/>
    <property type="project" value="UniProtKB-UniPathway"/>
</dbReference>
<dbReference type="Gene3D" id="3.40.50.620">
    <property type="entry name" value="HUPs"/>
    <property type="match status" value="1"/>
</dbReference>
<dbReference type="InterPro" id="IPR003694">
    <property type="entry name" value="NAD_synthase"/>
</dbReference>
<comment type="similarity">
    <text evidence="6">Belongs to the NAD synthetase family.</text>
</comment>
<dbReference type="NCBIfam" id="NF010587">
    <property type="entry name" value="PRK13980.1"/>
    <property type="match status" value="1"/>
</dbReference>
<keyword evidence="4 6" id="KW-0067">ATP-binding</keyword>
<evidence type="ECO:0000256" key="3">
    <source>
        <dbReference type="ARBA" id="ARBA00022741"/>
    </source>
</evidence>
<evidence type="ECO:0000313" key="10">
    <source>
        <dbReference type="Proteomes" id="UP000177199"/>
    </source>
</evidence>
<dbReference type="EC" id="6.3.1.5" evidence="7"/>
<feature type="domain" description="NAD/GMP synthase" evidence="8">
    <location>
        <begin position="11"/>
        <end position="251"/>
    </location>
</feature>
<protein>
    <recommendedName>
        <fullName evidence="7">NH(3)-dependent NAD(+) synthetase</fullName>
        <ecNumber evidence="7">6.3.1.5</ecNumber>
    </recommendedName>
</protein>
<keyword evidence="3 6" id="KW-0547">Nucleotide-binding</keyword>
<dbReference type="FunFam" id="3.40.50.620:FF:000106">
    <property type="entry name" value="Glutamine-dependent NAD(+) synthetase"/>
    <property type="match status" value="1"/>
</dbReference>
<dbReference type="UniPathway" id="UPA00253"/>
<dbReference type="CDD" id="cd00553">
    <property type="entry name" value="NAD_synthase"/>
    <property type="match status" value="1"/>
</dbReference>
<dbReference type="InterPro" id="IPR014729">
    <property type="entry name" value="Rossmann-like_a/b/a_fold"/>
</dbReference>
<sequence>MFDINTKKVTEKTRSFIRLVCKKEKTSEVLIGVSGGIDSATSLTLAVHALGKQHVFPVILPYGVLNNEGIKHAKLVITSLKIPINNVRIINIKPLVDRVIRYDVEMDKSRKGNIMARIRMIVLFDLSKKLNMLVVGTENKTEHLLGYYTRFGDEASDIEPIRELYKTQVYKLANYLKVPKEILSKSPTAGLWKGQTDEKEFGFSYKLADEILYFYTEKRLSKDKILMKGYDKKIVDKVWWWIDKGEFKNRMSHILK</sequence>
<evidence type="ECO:0000256" key="4">
    <source>
        <dbReference type="ARBA" id="ARBA00022840"/>
    </source>
</evidence>
<evidence type="ECO:0000256" key="7">
    <source>
        <dbReference type="RuleBase" id="RU003812"/>
    </source>
</evidence>
<keyword evidence="2 6" id="KW-0436">Ligase</keyword>
<evidence type="ECO:0000256" key="2">
    <source>
        <dbReference type="ARBA" id="ARBA00022598"/>
    </source>
</evidence>
<organism evidence="9 10">
    <name type="scientific">Candidatus Roizmanbacteria bacterium RIFCSPHIGHO2_12_FULL_33_9</name>
    <dbReference type="NCBI Taxonomy" id="1802045"/>
    <lineage>
        <taxon>Bacteria</taxon>
        <taxon>Candidatus Roizmaniibacteriota</taxon>
    </lineage>
</organism>
<evidence type="ECO:0000256" key="5">
    <source>
        <dbReference type="ARBA" id="ARBA00023027"/>
    </source>
</evidence>